<dbReference type="EMBL" id="KV453911">
    <property type="protein sequence ID" value="ODV80023.1"/>
    <property type="molecule type" value="Genomic_DNA"/>
</dbReference>
<dbReference type="OrthoDB" id="5576763at2759"/>
<keyword evidence="1" id="KW-0732">Signal</keyword>
<dbReference type="Proteomes" id="UP000094285">
    <property type="component" value="Unassembled WGS sequence"/>
</dbReference>
<dbReference type="AlphaFoldDB" id="A0A1E4SKJ9"/>
<dbReference type="STRING" id="984487.A0A1E4SKJ9"/>
<accession>A0A1E4SKJ9</accession>
<dbReference type="RefSeq" id="XP_020065145.1">
    <property type="nucleotide sequence ID" value="XM_020207532.1"/>
</dbReference>
<dbReference type="InterPro" id="IPR021862">
    <property type="entry name" value="DUF3472"/>
</dbReference>
<dbReference type="Pfam" id="PF11958">
    <property type="entry name" value="DUF3472"/>
    <property type="match status" value="1"/>
</dbReference>
<evidence type="ECO:0000313" key="3">
    <source>
        <dbReference type="Proteomes" id="UP000094285"/>
    </source>
</evidence>
<protein>
    <submittedName>
        <fullName evidence="2">Uncharacterized protein</fullName>
    </submittedName>
</protein>
<gene>
    <name evidence="2" type="ORF">CANTADRAFT_25777</name>
</gene>
<name>A0A1E4SKJ9_9ASCO</name>
<reference evidence="3" key="1">
    <citation type="submission" date="2016-05" db="EMBL/GenBank/DDBJ databases">
        <title>Comparative genomics of biotechnologically important yeasts.</title>
        <authorList>
            <consortium name="DOE Joint Genome Institute"/>
            <person name="Riley R."/>
            <person name="Haridas S."/>
            <person name="Wolfe K.H."/>
            <person name="Lopes M.R."/>
            <person name="Hittinger C.T."/>
            <person name="Goker M."/>
            <person name="Salamov A."/>
            <person name="Wisecaver J."/>
            <person name="Long T.M."/>
            <person name="Aerts A.L."/>
            <person name="Barry K."/>
            <person name="Choi C."/>
            <person name="Clum A."/>
            <person name="Coughlan A.Y."/>
            <person name="Deshpande S."/>
            <person name="Douglass A.P."/>
            <person name="Hanson S.J."/>
            <person name="Klenk H.-P."/>
            <person name="Labutti K."/>
            <person name="Lapidus A."/>
            <person name="Lindquist E."/>
            <person name="Lipzen A."/>
            <person name="Meier-Kolthoff J.P."/>
            <person name="Ohm R.A."/>
            <person name="Otillar R.P."/>
            <person name="Pangilinan J."/>
            <person name="Peng Y."/>
            <person name="Rokas A."/>
            <person name="Rosa C.A."/>
            <person name="Scheuner C."/>
            <person name="Sibirny A.A."/>
            <person name="Slot J.C."/>
            <person name="Stielow J.B."/>
            <person name="Sun H."/>
            <person name="Kurtzman C.P."/>
            <person name="Blackwell M."/>
            <person name="Grigoriev I.V."/>
            <person name="Jeffries T.W."/>
        </authorList>
    </citation>
    <scope>NUCLEOTIDE SEQUENCE [LARGE SCALE GENOMIC DNA]</scope>
    <source>
        <strain evidence="3">NRRL Y-17324</strain>
    </source>
</reference>
<evidence type="ECO:0000313" key="2">
    <source>
        <dbReference type="EMBL" id="ODV80023.1"/>
    </source>
</evidence>
<feature type="signal peptide" evidence="1">
    <location>
        <begin position="1"/>
        <end position="18"/>
    </location>
</feature>
<feature type="chain" id="PRO_5009162811" evidence="1">
    <location>
        <begin position="19"/>
        <end position="261"/>
    </location>
</feature>
<proteinExistence type="predicted"/>
<keyword evidence="3" id="KW-1185">Reference proteome</keyword>
<sequence>MKLSNLLTASTALALTSASSPGIWYTGDSLITGKVIKQQQKWNIPGDKVHGYYYGTQFYFEGTNDVGYSGPQPRVEGTTNHLTFSVFGHGPFSHHPNCGSGADGGPGVSCAVDFPWEYGKNYTTEVARTAHNDTDGSNRWTGTLIDDETGDRVVIGEYWTPKNYSLLTTGGVTFSELYTWRPTKSKPCIPRNTYIGYYPVYYLTDGRNFTASIYTFDNIGVLGDACARAAKQPNQQAWTIPGGFVFLNGLLNLEYEGKVTL</sequence>
<organism evidence="2 3">
    <name type="scientific">Suhomyces tanzawaensis NRRL Y-17324</name>
    <dbReference type="NCBI Taxonomy" id="984487"/>
    <lineage>
        <taxon>Eukaryota</taxon>
        <taxon>Fungi</taxon>
        <taxon>Dikarya</taxon>
        <taxon>Ascomycota</taxon>
        <taxon>Saccharomycotina</taxon>
        <taxon>Pichiomycetes</taxon>
        <taxon>Debaryomycetaceae</taxon>
        <taxon>Suhomyces</taxon>
    </lineage>
</organism>
<evidence type="ECO:0000256" key="1">
    <source>
        <dbReference type="SAM" id="SignalP"/>
    </source>
</evidence>
<dbReference type="GeneID" id="30981669"/>